<keyword evidence="4" id="KW-1185">Reference proteome</keyword>
<sequence>MPVSHIGLTVSHLPTSCSFFLAALQPLGYRFLGQWGNQIGLGVNDADFFLTQETPGIKAGAAHVAFAASSRVAVREFYANALQAGGRPHGSPASRTDGEECFNAAVLDLDGNSVEVVFHEGAAANDAASDTGKSRLLTWRKGVAANLSDNKSTVESIASAATALAKQAMVPANTAAPRSTKAPSEAPTVAASNASKISAKPISEAPSLPRSFTTPTLTPQSSNDNISISRKTLVGTILGAAAGAAVAYAMCRSEEDSAKAEHAAYLAAKGATKSLQASHPHLLDAKPTYSSPVRSVRNASEMEYAHGHQPVRAIEAPPSAPPSNYYEPVYQHPSFTTVVSGQPTAESIASKSRMSAARTKSYPESQARSSIISSFVPEEQSRKATDMPAVEYGSSPVSAKSHVSKTKSSTSASKHSSASKHTSASKHSSRTEEAPRSHGKSPSPPQSNLDRIIESDGDVPVKKSSPRSSRVSKGTSVLGRSVIPDTYPSSSDREAANDSDDLDTIVPSDSVSQVGSSSRRSHRRHSESGSHHSNASRRTSGAADDGDMLAVEPKKKHKKKKSHRASEAGTDSTVTPDKLAATHQLHSSHSALHHPGSGVAAKPGSVTSLPVRGITPSMIGSGVHPRSVVSYYG</sequence>
<evidence type="ECO:0000313" key="3">
    <source>
        <dbReference type="EMBL" id="KIW02811.1"/>
    </source>
</evidence>
<dbReference type="HOGENOM" id="CLU_374304_0_0_1"/>
<evidence type="ECO:0000256" key="1">
    <source>
        <dbReference type="SAM" id="MobiDB-lite"/>
    </source>
</evidence>
<dbReference type="VEuPathDB" id="FungiDB:PV09_05869"/>
<feature type="compositionally biased region" description="Polar residues" evidence="1">
    <location>
        <begin position="362"/>
        <end position="373"/>
    </location>
</feature>
<evidence type="ECO:0000259" key="2">
    <source>
        <dbReference type="PROSITE" id="PS51819"/>
    </source>
</evidence>
<organism evidence="3 4">
    <name type="scientific">Verruconis gallopava</name>
    <dbReference type="NCBI Taxonomy" id="253628"/>
    <lineage>
        <taxon>Eukaryota</taxon>
        <taxon>Fungi</taxon>
        <taxon>Dikarya</taxon>
        <taxon>Ascomycota</taxon>
        <taxon>Pezizomycotina</taxon>
        <taxon>Dothideomycetes</taxon>
        <taxon>Pleosporomycetidae</taxon>
        <taxon>Venturiales</taxon>
        <taxon>Sympoventuriaceae</taxon>
        <taxon>Verruconis</taxon>
    </lineage>
</organism>
<dbReference type="PANTHER" id="PTHR35006">
    <property type="entry name" value="GLYOXALASE FAMILY PROTEIN (AFU_ORTHOLOGUE AFUA_5G14830)"/>
    <property type="match status" value="1"/>
</dbReference>
<dbReference type="Gene3D" id="3.10.180.10">
    <property type="entry name" value="2,3-Dihydroxybiphenyl 1,2-Dioxygenase, domain 1"/>
    <property type="match status" value="1"/>
</dbReference>
<feature type="compositionally biased region" description="Polar residues" evidence="1">
    <location>
        <begin position="210"/>
        <end position="225"/>
    </location>
</feature>
<feature type="compositionally biased region" description="Basic residues" evidence="1">
    <location>
        <begin position="554"/>
        <end position="563"/>
    </location>
</feature>
<dbReference type="InParanoid" id="A0A0D1XKF7"/>
<dbReference type="GeneID" id="27313842"/>
<dbReference type="SUPFAM" id="SSF54593">
    <property type="entry name" value="Glyoxalase/Bleomycin resistance protein/Dihydroxybiphenyl dioxygenase"/>
    <property type="match status" value="1"/>
</dbReference>
<dbReference type="InterPro" id="IPR029068">
    <property type="entry name" value="Glyas_Bleomycin-R_OHBP_Dase"/>
</dbReference>
<protein>
    <recommendedName>
        <fullName evidence="2">VOC domain-containing protein</fullName>
    </recommendedName>
</protein>
<feature type="region of interest" description="Disordered" evidence="1">
    <location>
        <begin position="172"/>
        <end position="225"/>
    </location>
</feature>
<feature type="region of interest" description="Disordered" evidence="1">
    <location>
        <begin position="346"/>
        <end position="604"/>
    </location>
</feature>
<dbReference type="InterPro" id="IPR037523">
    <property type="entry name" value="VOC_core"/>
</dbReference>
<feature type="domain" description="VOC" evidence="2">
    <location>
        <begin position="2"/>
        <end position="119"/>
    </location>
</feature>
<dbReference type="EMBL" id="KN847547">
    <property type="protein sequence ID" value="KIW02811.1"/>
    <property type="molecule type" value="Genomic_DNA"/>
</dbReference>
<feature type="compositionally biased region" description="Low complexity" evidence="1">
    <location>
        <begin position="462"/>
        <end position="473"/>
    </location>
</feature>
<evidence type="ECO:0000313" key="4">
    <source>
        <dbReference type="Proteomes" id="UP000053259"/>
    </source>
</evidence>
<proteinExistence type="predicted"/>
<reference evidence="3 4" key="1">
    <citation type="submission" date="2015-01" db="EMBL/GenBank/DDBJ databases">
        <title>The Genome Sequence of Ochroconis gallopava CBS43764.</title>
        <authorList>
            <consortium name="The Broad Institute Genomics Platform"/>
            <person name="Cuomo C."/>
            <person name="de Hoog S."/>
            <person name="Gorbushina A."/>
            <person name="Stielow B."/>
            <person name="Teixiera M."/>
            <person name="Abouelleil A."/>
            <person name="Chapman S.B."/>
            <person name="Priest M."/>
            <person name="Young S.K."/>
            <person name="Wortman J."/>
            <person name="Nusbaum C."/>
            <person name="Birren B."/>
        </authorList>
    </citation>
    <scope>NUCLEOTIDE SEQUENCE [LARGE SCALE GENOMIC DNA]</scope>
    <source>
        <strain evidence="3 4">CBS 43764</strain>
    </source>
</reference>
<gene>
    <name evidence="3" type="ORF">PV09_05869</name>
</gene>
<dbReference type="STRING" id="253628.A0A0D1XKF7"/>
<feature type="compositionally biased region" description="Low complexity" evidence="1">
    <location>
        <begin position="397"/>
        <end position="422"/>
    </location>
</feature>
<dbReference type="PANTHER" id="PTHR35006:SF3">
    <property type="entry name" value="GLYOXALASE FAMILY PROTEIN (AFU_ORTHOLOGUE AFUA_3G06020)"/>
    <property type="match status" value="1"/>
</dbReference>
<dbReference type="PROSITE" id="PS51819">
    <property type="entry name" value="VOC"/>
    <property type="match status" value="1"/>
</dbReference>
<feature type="compositionally biased region" description="Low complexity" evidence="1">
    <location>
        <begin position="579"/>
        <end position="594"/>
    </location>
</feature>
<dbReference type="RefSeq" id="XP_016212680.1">
    <property type="nucleotide sequence ID" value="XM_016359431.1"/>
</dbReference>
<feature type="compositionally biased region" description="Low complexity" evidence="1">
    <location>
        <begin position="508"/>
        <end position="518"/>
    </location>
</feature>
<accession>A0A0D1XKF7</accession>
<name>A0A0D1XKF7_9PEZI</name>
<dbReference type="Proteomes" id="UP000053259">
    <property type="component" value="Unassembled WGS sequence"/>
</dbReference>
<dbReference type="AlphaFoldDB" id="A0A0D1XKF7"/>
<dbReference type="OrthoDB" id="10249419at2759"/>